<evidence type="ECO:0000313" key="2">
    <source>
        <dbReference type="EMBL" id="PRP90456.1"/>
    </source>
</evidence>
<organism evidence="2 3">
    <name type="scientific">Enhygromyxa salina</name>
    <dbReference type="NCBI Taxonomy" id="215803"/>
    <lineage>
        <taxon>Bacteria</taxon>
        <taxon>Pseudomonadati</taxon>
        <taxon>Myxococcota</taxon>
        <taxon>Polyangia</taxon>
        <taxon>Nannocystales</taxon>
        <taxon>Nannocystaceae</taxon>
        <taxon>Enhygromyxa</taxon>
    </lineage>
</organism>
<evidence type="ECO:0000259" key="1">
    <source>
        <dbReference type="PROSITE" id="PS51186"/>
    </source>
</evidence>
<keyword evidence="3" id="KW-1185">Reference proteome</keyword>
<dbReference type="AlphaFoldDB" id="A0A2S9XC75"/>
<feature type="domain" description="N-acetyltransferase" evidence="1">
    <location>
        <begin position="19"/>
        <end position="178"/>
    </location>
</feature>
<dbReference type="PROSITE" id="PS51186">
    <property type="entry name" value="GNAT"/>
    <property type="match status" value="1"/>
</dbReference>
<dbReference type="InterPro" id="IPR016181">
    <property type="entry name" value="Acyl_CoA_acyltransferase"/>
</dbReference>
<dbReference type="RefSeq" id="WP_106395638.1">
    <property type="nucleotide sequence ID" value="NZ_PVNK01000281.1"/>
</dbReference>
<protein>
    <recommendedName>
        <fullName evidence="1">N-acetyltransferase domain-containing protein</fullName>
    </recommendedName>
</protein>
<gene>
    <name evidence="2" type="ORF">ENSA5_64700</name>
</gene>
<dbReference type="EMBL" id="PVNK01000281">
    <property type="protein sequence ID" value="PRP90456.1"/>
    <property type="molecule type" value="Genomic_DNA"/>
</dbReference>
<dbReference type="GO" id="GO:0016747">
    <property type="term" value="F:acyltransferase activity, transferring groups other than amino-acyl groups"/>
    <property type="evidence" value="ECO:0007669"/>
    <property type="project" value="InterPro"/>
</dbReference>
<evidence type="ECO:0000313" key="3">
    <source>
        <dbReference type="Proteomes" id="UP000237968"/>
    </source>
</evidence>
<dbReference type="InterPro" id="IPR000182">
    <property type="entry name" value="GNAT_dom"/>
</dbReference>
<accession>A0A2S9XC75</accession>
<proteinExistence type="predicted"/>
<name>A0A2S9XC75_9BACT</name>
<comment type="caution">
    <text evidence="2">The sequence shown here is derived from an EMBL/GenBank/DDBJ whole genome shotgun (WGS) entry which is preliminary data.</text>
</comment>
<reference evidence="2 3" key="1">
    <citation type="submission" date="2018-03" db="EMBL/GenBank/DDBJ databases">
        <title>Draft Genome Sequences of the Obligatory Marine Myxobacteria Enhygromyxa salina SWB005.</title>
        <authorList>
            <person name="Poehlein A."/>
            <person name="Moghaddam J.A."/>
            <person name="Harms H."/>
            <person name="Alanjari M."/>
            <person name="Koenig G.M."/>
            <person name="Daniel R."/>
            <person name="Schaeberle T.F."/>
        </authorList>
    </citation>
    <scope>NUCLEOTIDE SEQUENCE [LARGE SCALE GENOMIC DNA]</scope>
    <source>
        <strain evidence="2 3">SWB005</strain>
    </source>
</reference>
<dbReference type="OrthoDB" id="6849174at2"/>
<dbReference type="SUPFAM" id="SSF55729">
    <property type="entry name" value="Acyl-CoA N-acyltransferases (Nat)"/>
    <property type="match status" value="2"/>
</dbReference>
<sequence>MRWPDIESFAHNIQLPTGVRARQLARGDVPGLIRLLSRWQPSLAEAEDAALLTARFYEEQVALAGEDCSTATRPTFVIVLVREGAIVSCTVNDFDDEGRVSLGRFSVVAPEQRGQGLGRVHVELQIALARAGGAVLTHGFVELDNLVQSGLLIRAGYRVCGVLPDADWKSVGPRRVLCVSEAALFAPLVSPEQIAWPEAAAMRPATAALMKLVFDHGDPPGPLVSFQPEPVPELEPATRARVAAEPSHAPPWPELDPIAEQLAEQLALSPRVVLRRLRPRDLAEIADRVHGPQAWQPAIEREPLARLRSLAFDDSGTPDPVHGWCVVVDGALAGLGLARCDVSRSWLFPRLIVTDPRHDELKLPSLLMRAQILTAQALELETITTFVPLRHLRGQLLCEATGFRLVGISPASERRVIAAGAVRYASEAVYSISLVPPELRYLPPREQMQPEVASVVDFVFGPR</sequence>
<dbReference type="Proteomes" id="UP000237968">
    <property type="component" value="Unassembled WGS sequence"/>
</dbReference>
<dbReference type="Gene3D" id="3.40.630.30">
    <property type="match status" value="2"/>
</dbReference>